<reference evidence="2 3" key="1">
    <citation type="submission" date="2018-05" db="EMBL/GenBank/DDBJ databases">
        <title>Marinilabilia rubrum sp. nov., isolated from saltern sediment.</title>
        <authorList>
            <person name="Zhang R."/>
        </authorList>
    </citation>
    <scope>NUCLEOTIDE SEQUENCE [LARGE SCALE GENOMIC DNA]</scope>
    <source>
        <strain evidence="2 3">WTE16</strain>
    </source>
</reference>
<evidence type="ECO:0000256" key="1">
    <source>
        <dbReference type="SAM" id="Coils"/>
    </source>
</evidence>
<keyword evidence="3" id="KW-1185">Reference proteome</keyword>
<protein>
    <recommendedName>
        <fullName evidence="4">HTH cro/C1-type domain-containing protein</fullName>
    </recommendedName>
</protein>
<dbReference type="EMBL" id="QEWP01000005">
    <property type="protein sequence ID" value="PWD99894.1"/>
    <property type="molecule type" value="Genomic_DNA"/>
</dbReference>
<proteinExistence type="predicted"/>
<keyword evidence="1" id="KW-0175">Coiled coil</keyword>
<organism evidence="2 3">
    <name type="scientific">Marinilabilia rubra</name>
    <dbReference type="NCBI Taxonomy" id="2162893"/>
    <lineage>
        <taxon>Bacteria</taxon>
        <taxon>Pseudomonadati</taxon>
        <taxon>Bacteroidota</taxon>
        <taxon>Bacteroidia</taxon>
        <taxon>Marinilabiliales</taxon>
        <taxon>Marinilabiliaceae</taxon>
        <taxon>Marinilabilia</taxon>
    </lineage>
</organism>
<gene>
    <name evidence="2" type="ORF">DDZ16_08370</name>
</gene>
<evidence type="ECO:0008006" key="4">
    <source>
        <dbReference type="Google" id="ProtNLM"/>
    </source>
</evidence>
<sequence>MSNQIIDRIEEFMATKNLNNNQLTKIAGLSVGMLGKARRTRKGFHSDSIEKILNAFPELSPDYLIMGKGPMFRPSDHQEILLSTHSDETSQHRTYQLLANIIREKDRRIETLNREIGALKQEIQHLNKVL</sequence>
<evidence type="ECO:0000313" key="3">
    <source>
        <dbReference type="Proteomes" id="UP000244956"/>
    </source>
</evidence>
<name>A0A2U2BA17_9BACT</name>
<dbReference type="OrthoDB" id="796548at2"/>
<dbReference type="Proteomes" id="UP000244956">
    <property type="component" value="Unassembled WGS sequence"/>
</dbReference>
<evidence type="ECO:0000313" key="2">
    <source>
        <dbReference type="EMBL" id="PWD99894.1"/>
    </source>
</evidence>
<comment type="caution">
    <text evidence="2">The sequence shown here is derived from an EMBL/GenBank/DDBJ whole genome shotgun (WGS) entry which is preliminary data.</text>
</comment>
<dbReference type="AlphaFoldDB" id="A0A2U2BA17"/>
<feature type="coiled-coil region" evidence="1">
    <location>
        <begin position="95"/>
        <end position="129"/>
    </location>
</feature>
<dbReference type="RefSeq" id="WP_109263995.1">
    <property type="nucleotide sequence ID" value="NZ_QEWP01000005.1"/>
</dbReference>
<accession>A0A2U2BA17</accession>